<dbReference type="InterPro" id="IPR029063">
    <property type="entry name" value="SAM-dependent_MTases_sf"/>
</dbReference>
<evidence type="ECO:0000259" key="3">
    <source>
        <dbReference type="Pfam" id="PF07992"/>
    </source>
</evidence>
<proteinExistence type="predicted"/>
<dbReference type="GO" id="GO:0008168">
    <property type="term" value="F:methyltransferase activity"/>
    <property type="evidence" value="ECO:0007669"/>
    <property type="project" value="UniProtKB-KW"/>
</dbReference>
<reference evidence="5" key="1">
    <citation type="submission" date="2018-12" db="EMBL/GenBank/DDBJ databases">
        <title>Novel natural products biosynthetic potential of the class Ktedonobacteria.</title>
        <authorList>
            <person name="Zheng Y."/>
            <person name="Saitou A."/>
            <person name="Wang C.M."/>
            <person name="Toyoda A."/>
            <person name="Minakuchi Y."/>
            <person name="Sekiguchi Y."/>
            <person name="Ueda K."/>
            <person name="Takano H."/>
            <person name="Sakai Y."/>
            <person name="Yokota A."/>
            <person name="Yabe S."/>
        </authorList>
    </citation>
    <scope>NUCLEOTIDE SEQUENCE</scope>
    <source>
        <strain evidence="5">COM3</strain>
    </source>
</reference>
<dbReference type="EMBL" id="AP019376">
    <property type="protein sequence ID" value="BBH87338.1"/>
    <property type="molecule type" value="Genomic_DNA"/>
</dbReference>
<accession>A0A455SIZ6</accession>
<dbReference type="PRINTS" id="PR00469">
    <property type="entry name" value="PNDRDTASEII"/>
</dbReference>
<dbReference type="InterPro" id="IPR050097">
    <property type="entry name" value="Ferredoxin-NADP_redctase_2"/>
</dbReference>
<feature type="domain" description="FAD/NAD(P)-binding" evidence="3">
    <location>
        <begin position="14"/>
        <end position="304"/>
    </location>
</feature>
<dbReference type="GO" id="GO:0016491">
    <property type="term" value="F:oxidoreductase activity"/>
    <property type="evidence" value="ECO:0007669"/>
    <property type="project" value="UniProtKB-KW"/>
</dbReference>
<name>A0A455SIZ6_9CHLR</name>
<dbReference type="InterPro" id="IPR023753">
    <property type="entry name" value="FAD/NAD-binding_dom"/>
</dbReference>
<sequence>MVQETFGSAQGPIDVVVIGGGVAGLSGALALVRARRSVVVVDSGQPRNAFAAHVHNYLSRDGIPPSDLLAAGRAEVAGYGGKIIAGKVSSVERLNSQGEHIGFRVELANGSSIYTRRILVTTGLVDELPDIPGVAERWGRDVLHCPYCHGWEVRDQAIGILGTGPMAAHGALLFRQWSADVILFQHTAPALSQEQAEQLEARGITVVEGEVSALEVRDDQLVGVRLRSGEVIPRQALVVSPRFAARAEVLRSLGLKTTDLEIAGSVVGSYVPADANGATAVAGVWVAGNVSDPLATVVAAASAGLKAGAAINADLITEDTAHDVAAFRACGRVRKCQERNGTHHEDGRDQTEQFWEEFYRKQEQVWSGRANPVLVDIVESLPPGTALDLGCGEGGDAIWLARRGWRVTAVDVSLTALKRASDYAATVGVEDRIDFQQHDLAHSFPAGTFDLVSAQYFHAPIALPRDRILQAAARAVAPGGLLLIVDHASFPFWSSHHNSHMHFSTPEEVLAELKLSPESWRTERLETRQRQALSPKRQSGTVADNIIAVRRLPKSGDLHE</sequence>
<keyword evidence="2" id="KW-0560">Oxidoreductase</keyword>
<evidence type="ECO:0000256" key="1">
    <source>
        <dbReference type="ARBA" id="ARBA00022630"/>
    </source>
</evidence>
<dbReference type="InterPro" id="IPR036188">
    <property type="entry name" value="FAD/NAD-bd_sf"/>
</dbReference>
<dbReference type="CDD" id="cd02440">
    <property type="entry name" value="AdoMet_MTases"/>
    <property type="match status" value="1"/>
</dbReference>
<evidence type="ECO:0000259" key="4">
    <source>
        <dbReference type="Pfam" id="PF13649"/>
    </source>
</evidence>
<dbReference type="PANTHER" id="PTHR48105">
    <property type="entry name" value="THIOREDOXIN REDUCTASE 1-RELATED-RELATED"/>
    <property type="match status" value="1"/>
</dbReference>
<keyword evidence="1" id="KW-0285">Flavoprotein</keyword>
<dbReference type="InterPro" id="IPR041698">
    <property type="entry name" value="Methyltransf_25"/>
</dbReference>
<dbReference type="Pfam" id="PF07992">
    <property type="entry name" value="Pyr_redox_2"/>
    <property type="match status" value="1"/>
</dbReference>
<dbReference type="GO" id="GO:0032259">
    <property type="term" value="P:methylation"/>
    <property type="evidence" value="ECO:0007669"/>
    <property type="project" value="UniProtKB-KW"/>
</dbReference>
<dbReference type="Gene3D" id="3.50.50.60">
    <property type="entry name" value="FAD/NAD(P)-binding domain"/>
    <property type="match status" value="2"/>
</dbReference>
<keyword evidence="5" id="KW-0808">Transferase</keyword>
<evidence type="ECO:0000313" key="5">
    <source>
        <dbReference type="EMBL" id="BBH87338.1"/>
    </source>
</evidence>
<gene>
    <name evidence="5" type="ORF">KTC_20890</name>
</gene>
<dbReference type="PRINTS" id="PR00368">
    <property type="entry name" value="FADPNR"/>
</dbReference>
<dbReference type="Pfam" id="PF13649">
    <property type="entry name" value="Methyltransf_25"/>
    <property type="match status" value="1"/>
</dbReference>
<dbReference type="Gene3D" id="3.40.50.150">
    <property type="entry name" value="Vaccinia Virus protein VP39"/>
    <property type="match status" value="1"/>
</dbReference>
<feature type="domain" description="Methyltransferase" evidence="4">
    <location>
        <begin position="387"/>
        <end position="480"/>
    </location>
</feature>
<evidence type="ECO:0000256" key="2">
    <source>
        <dbReference type="ARBA" id="ARBA00023002"/>
    </source>
</evidence>
<protein>
    <submittedName>
        <fullName evidence="5">Methyltransferase</fullName>
    </submittedName>
</protein>
<keyword evidence="5" id="KW-0489">Methyltransferase</keyword>
<organism evidence="5">
    <name type="scientific">Thermosporothrix sp. COM3</name>
    <dbReference type="NCBI Taxonomy" id="2490863"/>
    <lineage>
        <taxon>Bacteria</taxon>
        <taxon>Bacillati</taxon>
        <taxon>Chloroflexota</taxon>
        <taxon>Ktedonobacteria</taxon>
        <taxon>Ktedonobacterales</taxon>
        <taxon>Thermosporotrichaceae</taxon>
        <taxon>Thermosporothrix</taxon>
    </lineage>
</organism>
<dbReference type="SUPFAM" id="SSF51905">
    <property type="entry name" value="FAD/NAD(P)-binding domain"/>
    <property type="match status" value="1"/>
</dbReference>
<dbReference type="AlphaFoldDB" id="A0A455SIZ6"/>
<dbReference type="SUPFAM" id="SSF53335">
    <property type="entry name" value="S-adenosyl-L-methionine-dependent methyltransferases"/>
    <property type="match status" value="1"/>
</dbReference>